<evidence type="ECO:0000313" key="4">
    <source>
        <dbReference type="Proteomes" id="UP000559256"/>
    </source>
</evidence>
<keyword evidence="1" id="KW-0175">Coiled coil</keyword>
<dbReference type="OrthoDB" id="2576233at2759"/>
<dbReference type="Pfam" id="PF18759">
    <property type="entry name" value="Plavaka"/>
    <property type="match status" value="1"/>
</dbReference>
<feature type="region of interest" description="Disordered" evidence="2">
    <location>
        <begin position="654"/>
        <end position="674"/>
    </location>
</feature>
<name>A0A8H5GI93_9AGAR</name>
<dbReference type="InterPro" id="IPR041078">
    <property type="entry name" value="Plavaka"/>
</dbReference>
<feature type="coiled-coil region" evidence="1">
    <location>
        <begin position="737"/>
        <end position="771"/>
    </location>
</feature>
<sequence>MRGPSSTALSELLSIDGVSERLGLSFKNATELNKIIDAKLPSRPQFQRQEVVVKGKVFEVFFRDILQCIRALFNDPKFTPYLKFVPKRHFEDASCSEQLYHDMHTGQWWWSTQEVLDKTAGPGRTVIPIIISSDKTQVTVFRNKTAYPIYLSIGNIPKEICRKPSKRAYVLLGYLPSTCLEHIQSPTVRRRCIANLFHACMKHILRPLVDAGVSGIVMTSGDGVDRLAHPIFAVYIGDYPEQILVTCGITGFCARCTIPRQRIGENMEPHPIRSLQAIQEVLQKVDEGASVFVRACKDVGIRPVFEPFWADLPYSNIFLSITPDILHQLYQGVLKHMKGWVISAYGGHEIDARCRCLPPNHNIRVFMKGISTLSHVTGQEHDQIARFLLGIIADAPLPGGMSNVRLLRCLRGLLDFLFLSQYPVHSNRTLAIMEDALRQFHENKSVFCDLGIRSDFHIPKIHFLNHYAESVRLMGTFDNFNTEYTERLHIDYTKDAYRATNKKDEYPQMTTWLEGKEKVMSHETHIEWRLSGKQPILRLHWISPGFNTMRILHMTKHPTVRSVKIHDLVSKYSATFFSDAMSRFLVELANPHLLVFHRIKFLRHDFFTNTLSTADSIHAQPSRHDKRNHIVPGRFDTALIHINDSQGYDNVAQGNSCSSELDSEPETSTPNPTLNKKIRCKQLQEEYNNIQAQMEKDKTLWDSPQKILGSIGNISDDHGTSDVLTLTNKLLEAQLRVDVLEQHLKSASLARKATEEKLAAEERSRRLLEKENYDLKVHLHDLRERVCELAGDLVKATNSRLWTDVL</sequence>
<dbReference type="EMBL" id="JAACJM010000027">
    <property type="protein sequence ID" value="KAF5365442.1"/>
    <property type="molecule type" value="Genomic_DNA"/>
</dbReference>
<proteinExistence type="predicted"/>
<keyword evidence="4" id="KW-1185">Reference proteome</keyword>
<gene>
    <name evidence="3" type="ORF">D9758_010870</name>
</gene>
<comment type="caution">
    <text evidence="3">The sequence shown here is derived from an EMBL/GenBank/DDBJ whole genome shotgun (WGS) entry which is preliminary data.</text>
</comment>
<organism evidence="3 4">
    <name type="scientific">Tetrapyrgos nigripes</name>
    <dbReference type="NCBI Taxonomy" id="182062"/>
    <lineage>
        <taxon>Eukaryota</taxon>
        <taxon>Fungi</taxon>
        <taxon>Dikarya</taxon>
        <taxon>Basidiomycota</taxon>
        <taxon>Agaricomycotina</taxon>
        <taxon>Agaricomycetes</taxon>
        <taxon>Agaricomycetidae</taxon>
        <taxon>Agaricales</taxon>
        <taxon>Marasmiineae</taxon>
        <taxon>Marasmiaceae</taxon>
        <taxon>Tetrapyrgos</taxon>
    </lineage>
</organism>
<evidence type="ECO:0000256" key="1">
    <source>
        <dbReference type="SAM" id="Coils"/>
    </source>
</evidence>
<evidence type="ECO:0000256" key="2">
    <source>
        <dbReference type="SAM" id="MobiDB-lite"/>
    </source>
</evidence>
<reference evidence="3 4" key="1">
    <citation type="journal article" date="2020" name="ISME J.">
        <title>Uncovering the hidden diversity of litter-decomposition mechanisms in mushroom-forming fungi.</title>
        <authorList>
            <person name="Floudas D."/>
            <person name="Bentzer J."/>
            <person name="Ahren D."/>
            <person name="Johansson T."/>
            <person name="Persson P."/>
            <person name="Tunlid A."/>
        </authorList>
    </citation>
    <scope>NUCLEOTIDE SEQUENCE [LARGE SCALE GENOMIC DNA]</scope>
    <source>
        <strain evidence="3 4">CBS 291.85</strain>
    </source>
</reference>
<dbReference type="AlphaFoldDB" id="A0A8H5GI93"/>
<accession>A0A8H5GI93</accession>
<protein>
    <submittedName>
        <fullName evidence="3">Uncharacterized protein</fullName>
    </submittedName>
</protein>
<evidence type="ECO:0000313" key="3">
    <source>
        <dbReference type="EMBL" id="KAF5365442.1"/>
    </source>
</evidence>
<dbReference type="Proteomes" id="UP000559256">
    <property type="component" value="Unassembled WGS sequence"/>
</dbReference>